<feature type="transmembrane region" description="Helical" evidence="1">
    <location>
        <begin position="353"/>
        <end position="374"/>
    </location>
</feature>
<dbReference type="eggNOG" id="KOG3566">
    <property type="taxonomic scope" value="Eukaryota"/>
</dbReference>
<dbReference type="RefSeq" id="XP_003955985.1">
    <property type="nucleotide sequence ID" value="XM_003955936.1"/>
</dbReference>
<dbReference type="GeneID" id="13884732"/>
<dbReference type="HOGENOM" id="CLU_007442_3_1_1"/>
<feature type="transmembrane region" description="Helical" evidence="1">
    <location>
        <begin position="415"/>
        <end position="437"/>
    </location>
</feature>
<proteinExistence type="predicted"/>
<evidence type="ECO:0000256" key="1">
    <source>
        <dbReference type="SAM" id="Phobius"/>
    </source>
</evidence>
<keyword evidence="3" id="KW-1185">Reference proteome</keyword>
<protein>
    <recommendedName>
        <fullName evidence="4">GPI transamidase component GAA1</fullName>
    </recommendedName>
</protein>
<name>H2AR50_KAZAF</name>
<dbReference type="KEGG" id="kaf:KAFR_0B05550"/>
<dbReference type="AlphaFoldDB" id="H2AR50"/>
<keyword evidence="1" id="KW-1133">Transmembrane helix</keyword>
<gene>
    <name evidence="2" type="primary">KAFR0B05550</name>
    <name evidence="2" type="ORF">KAFR_0B05550</name>
</gene>
<organism evidence="2 3">
    <name type="scientific">Kazachstania africana (strain ATCC 22294 / BCRC 22015 / CBS 2517 / CECT 1963 / NBRC 1671 / NRRL Y-8276)</name>
    <name type="common">Yeast</name>
    <name type="synonym">Kluyveromyces africanus</name>
    <dbReference type="NCBI Taxonomy" id="1071382"/>
    <lineage>
        <taxon>Eukaryota</taxon>
        <taxon>Fungi</taxon>
        <taxon>Dikarya</taxon>
        <taxon>Ascomycota</taxon>
        <taxon>Saccharomycotina</taxon>
        <taxon>Saccharomycetes</taxon>
        <taxon>Saccharomycetales</taxon>
        <taxon>Saccharomycetaceae</taxon>
        <taxon>Kazachstania</taxon>
    </lineage>
</organism>
<evidence type="ECO:0000313" key="3">
    <source>
        <dbReference type="Proteomes" id="UP000005220"/>
    </source>
</evidence>
<dbReference type="PIRSF" id="PIRSF036762">
    <property type="entry name" value="GAA1"/>
    <property type="match status" value="1"/>
</dbReference>
<feature type="transmembrane region" description="Helical" evidence="1">
    <location>
        <begin position="449"/>
        <end position="480"/>
    </location>
</feature>
<dbReference type="FunCoup" id="H2AR50">
    <property type="interactions" value="627"/>
</dbReference>
<dbReference type="OrthoDB" id="445301at2759"/>
<dbReference type="InterPro" id="IPR007246">
    <property type="entry name" value="Gaa1"/>
</dbReference>
<dbReference type="GO" id="GO:0016255">
    <property type="term" value="P:attachment of GPI anchor to protein"/>
    <property type="evidence" value="ECO:0007669"/>
    <property type="project" value="EnsemblFungi"/>
</dbReference>
<feature type="transmembrane region" description="Helical" evidence="1">
    <location>
        <begin position="386"/>
        <end position="409"/>
    </location>
</feature>
<dbReference type="PANTHER" id="PTHR13304">
    <property type="entry name" value="GLYCOSYLPHOSPHATIDYLINOSITOL ANCHOR ATTACHMENT 1 PROTEIN"/>
    <property type="match status" value="1"/>
</dbReference>
<dbReference type="GO" id="GO:0042765">
    <property type="term" value="C:GPI-anchor transamidase complex"/>
    <property type="evidence" value="ECO:0007669"/>
    <property type="project" value="EnsemblFungi"/>
</dbReference>
<reference evidence="2 3" key="1">
    <citation type="journal article" date="2011" name="Proc. Natl. Acad. Sci. U.S.A.">
        <title>Evolutionary erosion of yeast sex chromosomes by mating-type switching accidents.</title>
        <authorList>
            <person name="Gordon J.L."/>
            <person name="Armisen D."/>
            <person name="Proux-Wera E."/>
            <person name="Oheigeartaigh S.S."/>
            <person name="Byrne K.P."/>
            <person name="Wolfe K.H."/>
        </authorList>
    </citation>
    <scope>NUCLEOTIDE SEQUENCE [LARGE SCALE GENOMIC DNA]</scope>
    <source>
        <strain evidence="3">ATCC 22294 / BCRC 22015 / CBS 2517 / CECT 1963 / NBRC 1671 / NRRL Y-8276</strain>
    </source>
</reference>
<evidence type="ECO:0000313" key="2">
    <source>
        <dbReference type="EMBL" id="CCF56850.1"/>
    </source>
</evidence>
<accession>H2AR50</accession>
<feature type="transmembrane region" description="Helical" evidence="1">
    <location>
        <begin position="23"/>
        <end position="44"/>
    </location>
</feature>
<evidence type="ECO:0008006" key="4">
    <source>
        <dbReference type="Google" id="ProtNLM"/>
    </source>
</evidence>
<sequence>MGLVERVKRQVAVMGLVPKLKKYLPLFSKIIALISLISIAILPIDGQYRNTYISENALMPSQAYSYFRETEWNILRGYRTQVENMVDLPLTERNDIMETWLNDIGAKTDTHNNSTIYGIFHSPRGDGTEAIVLAIPWHNSEGQFNTGGAALGVSLARFFWRWPIWSKNIIVVFSEDTGASLRSWVEAYHTSLDLTGGSIEAAVILDYASESDFFDYVEIHYDGLNGELPNLDLVNIAVSITEHEGMKVSLHGLPREELEERSLWSRFKMLLRSIKDSSLAGIKKPHGNEAFSGWRIQALTLKACGEGGIDITTFGRIPEAMFRSINNLLEKFHQSFFYYLLLAPRNFVSISSYLPAAVGLSLAFACSSLGEFVNDNQDSIPFISSYTLEAIIVWFLSITFSFCFAITYLKYTFPVMLMFICILFSFIPLISRGLPLAETKITVAHRMKAFAFGYFSLVLTSLLMINFPLALTIGVLAFPMTLVKISNTLPTSSQALKNSMLLLVSNPYISICAFSNIFDSELTGLATLDRLIPAWNDMNCWTWFFSHLAGYHAGL</sequence>
<keyword evidence="1" id="KW-0812">Transmembrane</keyword>
<dbReference type="EMBL" id="HE650822">
    <property type="protein sequence ID" value="CCF56850.1"/>
    <property type="molecule type" value="Genomic_DNA"/>
</dbReference>
<dbReference type="Proteomes" id="UP000005220">
    <property type="component" value="Chromosome 2"/>
</dbReference>
<keyword evidence="1" id="KW-0472">Membrane</keyword>
<dbReference type="PANTHER" id="PTHR13304:SF0">
    <property type="entry name" value="GLYCOSYLPHOSPHATIDYLINOSITOL ANCHOR ATTACHMENT 1 PROTEIN"/>
    <property type="match status" value="1"/>
</dbReference>
<dbReference type="Pfam" id="PF04114">
    <property type="entry name" value="Gaa1"/>
    <property type="match status" value="1"/>
</dbReference>
<dbReference type="InParanoid" id="H2AR50"/>
<dbReference type="STRING" id="1071382.H2AR50"/>